<keyword evidence="4" id="KW-1185">Reference proteome</keyword>
<reference evidence="3" key="1">
    <citation type="submission" date="2025-08" db="UniProtKB">
        <authorList>
            <consortium name="Ensembl"/>
        </authorList>
    </citation>
    <scope>IDENTIFICATION</scope>
</reference>
<sequence length="915" mass="96502">MGVQWLLAAGILLAALWMVSASSLSLPSTRKDTGWPPSAPGMSALQGNSQKTLLSLNILQAIIDGVSLSAERKGETPSTRAEALSPEVSGNQEAPLALAPSGPAPSALAWPTAHRTPESQPASSVAGPVAGPVAECEEETLVPGSPEIAATLPPAASPGPRHLGSGQKSSGAPGLSVTIHTPAPATLRTSGTPRPTQQPTGTSSAPTTPAPISGSPSRMSWLPSRHTFSPHAWMPSASGASSFGPEASPSLILAPGTTGKAVSSEPPSPLVRASIVNMLAVTEPLTLVGPGRSGLAMTSHTTFTALTVLLPTPLTCVGPVLVPTTHRSIFVAVTVTFPTTMAISVTNCITIPNPGPGFPVSTRARHSADPSVSVFPHTSTDSPTDTSSFPPTPPPLMVAEPAPLQGTVQLGPGVPASPAPTATLPLRCSSSLPSVPPSPSSSRVPGGTDSIQSSALPHRSQTFSFQDSVSSTPGPGHMTRSMTFTITNEAFSAALLNPDSWQHQLLHKIIRHQVSAPPLVRRWPVRQSEAEFLQPKPNLPLPWFWNHGCPMVNASLVFGGRAPGPSPCEVLWALYHKVKTSGQMLGNLSLAENSLTADGADLITLAQETISIRFTAIRPFLPQLLVPGSVSFVLLERQILQQVTPVVSGFYKACPQERPLLLFSYAEQWVGVYIEYKFQTPIPTHLQGLANHMAQNITDPILQKSSIVANGEKAELVLYEVWLQILGQPYTKALEDKTSPDCDPLHPLLTPQLTLVLRPLQNFDQVVVEEFWPDPLTARVGATFFRAAPAQALVWDCVRHGLRTLGEAEGLLVEIVIPDLVGGTQAGSGRGPALWASDSRTRQPGNPPVALCRAPSSPESLVKFLSLGQELSCRGSRKRTEAHPKEGWGRGTLTPAWSGPIGLERLSVLREMQAL</sequence>
<feature type="compositionally biased region" description="Low complexity" evidence="1">
    <location>
        <begin position="188"/>
        <end position="217"/>
    </location>
</feature>
<feature type="region of interest" description="Disordered" evidence="1">
    <location>
        <begin position="362"/>
        <end position="474"/>
    </location>
</feature>
<organism evidence="3 4">
    <name type="scientific">Piliocolobus tephrosceles</name>
    <name type="common">Ugandan red Colobus</name>
    <dbReference type="NCBI Taxonomy" id="591936"/>
    <lineage>
        <taxon>Eukaryota</taxon>
        <taxon>Metazoa</taxon>
        <taxon>Chordata</taxon>
        <taxon>Craniata</taxon>
        <taxon>Vertebrata</taxon>
        <taxon>Euteleostomi</taxon>
        <taxon>Mammalia</taxon>
        <taxon>Eutheria</taxon>
        <taxon>Euarchontoglires</taxon>
        <taxon>Primates</taxon>
        <taxon>Haplorrhini</taxon>
        <taxon>Catarrhini</taxon>
        <taxon>Cercopithecidae</taxon>
        <taxon>Colobinae</taxon>
        <taxon>Piliocolobus</taxon>
    </lineage>
</organism>
<evidence type="ECO:0000313" key="3">
    <source>
        <dbReference type="Ensembl" id="ENSPTEP00000024194.1"/>
    </source>
</evidence>
<protein>
    <recommendedName>
        <fullName evidence="5">Taste receptor cell protein 1</fullName>
    </recommendedName>
</protein>
<feature type="compositionally biased region" description="Polar residues" evidence="1">
    <location>
        <begin position="449"/>
        <end position="473"/>
    </location>
</feature>
<feature type="compositionally biased region" description="Low complexity" evidence="1">
    <location>
        <begin position="94"/>
        <end position="109"/>
    </location>
</feature>
<dbReference type="AlphaFoldDB" id="A0A8C9I0C1"/>
<feature type="region of interest" description="Disordered" evidence="1">
    <location>
        <begin position="826"/>
        <end position="848"/>
    </location>
</feature>
<feature type="region of interest" description="Disordered" evidence="1">
    <location>
        <begin position="147"/>
        <end position="223"/>
    </location>
</feature>
<feature type="signal peptide" evidence="2">
    <location>
        <begin position="1"/>
        <end position="21"/>
    </location>
</feature>
<reference evidence="3" key="2">
    <citation type="submission" date="2025-09" db="UniProtKB">
        <authorList>
            <consortium name="Ensembl"/>
        </authorList>
    </citation>
    <scope>IDENTIFICATION</scope>
</reference>
<dbReference type="Proteomes" id="UP000694416">
    <property type="component" value="Unplaced"/>
</dbReference>
<evidence type="ECO:0000313" key="4">
    <source>
        <dbReference type="Proteomes" id="UP000694416"/>
    </source>
</evidence>
<evidence type="ECO:0000256" key="1">
    <source>
        <dbReference type="SAM" id="MobiDB-lite"/>
    </source>
</evidence>
<feature type="region of interest" description="Disordered" evidence="1">
    <location>
        <begin position="70"/>
        <end position="129"/>
    </location>
</feature>
<proteinExistence type="predicted"/>
<feature type="chain" id="PRO_5034930415" description="Taste receptor cell protein 1" evidence="2">
    <location>
        <begin position="22"/>
        <end position="915"/>
    </location>
</feature>
<feature type="compositionally biased region" description="Low complexity" evidence="1">
    <location>
        <begin position="419"/>
        <end position="433"/>
    </location>
</feature>
<feature type="compositionally biased region" description="Low complexity" evidence="1">
    <location>
        <begin position="375"/>
        <end position="389"/>
    </location>
</feature>
<evidence type="ECO:0008006" key="5">
    <source>
        <dbReference type="Google" id="ProtNLM"/>
    </source>
</evidence>
<dbReference type="Ensembl" id="ENSPTET00000034450.1">
    <property type="protein sequence ID" value="ENSPTEP00000024194.1"/>
    <property type="gene ID" value="ENSPTEG00000024742.1"/>
</dbReference>
<name>A0A8C9I0C1_9PRIM</name>
<accession>A0A8C9I0C1</accession>
<evidence type="ECO:0000256" key="2">
    <source>
        <dbReference type="SAM" id="SignalP"/>
    </source>
</evidence>
<keyword evidence="2" id="KW-0732">Signal</keyword>